<evidence type="ECO:0000313" key="12">
    <source>
        <dbReference type="Proteomes" id="UP000585474"/>
    </source>
</evidence>
<evidence type="ECO:0000256" key="5">
    <source>
        <dbReference type="ARBA" id="ARBA00022801"/>
    </source>
</evidence>
<keyword evidence="3" id="KW-0134">Cell wall</keyword>
<dbReference type="GO" id="GO:0071555">
    <property type="term" value="P:cell wall organization"/>
    <property type="evidence" value="ECO:0007669"/>
    <property type="project" value="UniProtKB-KW"/>
</dbReference>
<keyword evidence="10" id="KW-0732">Signal</keyword>
<dbReference type="SUPFAM" id="SSF51126">
    <property type="entry name" value="Pectin lyase-like"/>
    <property type="match status" value="1"/>
</dbReference>
<accession>A0A7J0GC24</accession>
<dbReference type="OrthoDB" id="187139at2759"/>
<evidence type="ECO:0000256" key="10">
    <source>
        <dbReference type="SAM" id="SignalP"/>
    </source>
</evidence>
<dbReference type="InterPro" id="IPR011050">
    <property type="entry name" value="Pectin_lyase_fold/virulence"/>
</dbReference>
<reference evidence="11 12" key="1">
    <citation type="submission" date="2019-07" db="EMBL/GenBank/DDBJ databases">
        <title>De Novo Assembly of kiwifruit Actinidia rufa.</title>
        <authorList>
            <person name="Sugita-Konishi S."/>
            <person name="Sato K."/>
            <person name="Mori E."/>
            <person name="Abe Y."/>
            <person name="Kisaki G."/>
            <person name="Hamano K."/>
            <person name="Suezawa K."/>
            <person name="Otani M."/>
            <person name="Fukuda T."/>
            <person name="Manabe T."/>
            <person name="Gomi K."/>
            <person name="Tabuchi M."/>
            <person name="Akimitsu K."/>
            <person name="Kataoka I."/>
        </authorList>
    </citation>
    <scope>NUCLEOTIDE SEQUENCE [LARGE SCALE GENOMIC DNA]</scope>
    <source>
        <strain evidence="12">cv. Fuchu</strain>
    </source>
</reference>
<dbReference type="PROSITE" id="PS00502">
    <property type="entry name" value="POLYGALACTURONASE"/>
    <property type="match status" value="1"/>
</dbReference>
<dbReference type="AlphaFoldDB" id="A0A7J0GC24"/>
<protein>
    <submittedName>
        <fullName evidence="11">Pectin lyase-like superfamily protein</fullName>
    </submittedName>
</protein>
<dbReference type="PANTHER" id="PTHR31375">
    <property type="match status" value="1"/>
</dbReference>
<gene>
    <name evidence="11" type="ORF">Acr_20g0001730</name>
</gene>
<feature type="chain" id="PRO_5029617388" evidence="10">
    <location>
        <begin position="25"/>
        <end position="367"/>
    </location>
</feature>
<feature type="signal peptide" evidence="10">
    <location>
        <begin position="1"/>
        <end position="24"/>
    </location>
</feature>
<evidence type="ECO:0000256" key="7">
    <source>
        <dbReference type="ARBA" id="ARBA00023316"/>
    </source>
</evidence>
<keyword evidence="12" id="KW-1185">Reference proteome</keyword>
<dbReference type="GO" id="GO:0016829">
    <property type="term" value="F:lyase activity"/>
    <property type="evidence" value="ECO:0007669"/>
    <property type="project" value="UniProtKB-KW"/>
</dbReference>
<dbReference type="Proteomes" id="UP000585474">
    <property type="component" value="Unassembled WGS sequence"/>
</dbReference>
<comment type="subcellular location">
    <subcellularLocation>
        <location evidence="1">Secreted</location>
        <location evidence="1">Cell wall</location>
    </subcellularLocation>
</comment>
<dbReference type="InterPro" id="IPR000743">
    <property type="entry name" value="Glyco_hydro_28"/>
</dbReference>
<dbReference type="SMART" id="SM00710">
    <property type="entry name" value="PbH1"/>
    <property type="match status" value="5"/>
</dbReference>
<name>A0A7J0GC24_9ERIC</name>
<evidence type="ECO:0000256" key="3">
    <source>
        <dbReference type="ARBA" id="ARBA00022512"/>
    </source>
</evidence>
<dbReference type="GO" id="GO:0005975">
    <property type="term" value="P:carbohydrate metabolic process"/>
    <property type="evidence" value="ECO:0007669"/>
    <property type="project" value="InterPro"/>
</dbReference>
<dbReference type="InterPro" id="IPR006626">
    <property type="entry name" value="PbH1"/>
</dbReference>
<evidence type="ECO:0000313" key="11">
    <source>
        <dbReference type="EMBL" id="GFZ08365.1"/>
    </source>
</evidence>
<dbReference type="Gene3D" id="2.160.20.10">
    <property type="entry name" value="Single-stranded right-handed beta-helix, Pectin lyase-like"/>
    <property type="match status" value="1"/>
</dbReference>
<comment type="caution">
    <text evidence="11">The sequence shown here is derived from an EMBL/GenBank/DDBJ whole genome shotgun (WGS) entry which is preliminary data.</text>
</comment>
<dbReference type="EMBL" id="BJWL01000020">
    <property type="protein sequence ID" value="GFZ08365.1"/>
    <property type="molecule type" value="Genomic_DNA"/>
</dbReference>
<dbReference type="InterPro" id="IPR012334">
    <property type="entry name" value="Pectin_lyas_fold"/>
</dbReference>
<keyword evidence="4" id="KW-0964">Secreted</keyword>
<evidence type="ECO:0000256" key="4">
    <source>
        <dbReference type="ARBA" id="ARBA00022525"/>
    </source>
</evidence>
<evidence type="ECO:0000256" key="2">
    <source>
        <dbReference type="ARBA" id="ARBA00008834"/>
    </source>
</evidence>
<dbReference type="Pfam" id="PF00295">
    <property type="entry name" value="Glyco_hydro_28"/>
    <property type="match status" value="1"/>
</dbReference>
<proteinExistence type="inferred from homology"/>
<sequence length="367" mass="39282">MYRMALLKIFLIICIASFIESSLAGCGCGCGYTFDVMQYGAYGDGYKDDSKAFLKAWNATCGASGPTSIMRVPSGKTFLLKPLAFYGPCTAPNIQIQISGTLVAPSKTNGWSNCQGNTWIYFSAVDGLSLQGNGEINGQGSRWWKKDTYVDDDQYFNNYGALRFHKCNGLQLSGLSHVNSPRNHISINQCNGVNVSNLRITAPAESPNTDGIDISQSTNVTIADSNIETGDDCVAINTGCSHINITGVSCGPGHGISVGSLGAHGSYSTVEWIRVERCHFTGTMNGGRVKTWPASAVQVSNVYFSDVQGTSAGEEAITLDCSSHTPCDNITIEDVRITSEKTGSEVYSTCKNAKGTFDATPEVYCDQ</sequence>
<comment type="similarity">
    <text evidence="2 9">Belongs to the glycosyl hydrolase 28 family.</text>
</comment>
<evidence type="ECO:0000256" key="1">
    <source>
        <dbReference type="ARBA" id="ARBA00004191"/>
    </source>
</evidence>
<evidence type="ECO:0000256" key="8">
    <source>
        <dbReference type="PROSITE-ProRule" id="PRU10052"/>
    </source>
</evidence>
<evidence type="ECO:0000256" key="6">
    <source>
        <dbReference type="ARBA" id="ARBA00023295"/>
    </source>
</evidence>
<keyword evidence="7" id="KW-0961">Cell wall biogenesis/degradation</keyword>
<organism evidence="11 12">
    <name type="scientific">Actinidia rufa</name>
    <dbReference type="NCBI Taxonomy" id="165716"/>
    <lineage>
        <taxon>Eukaryota</taxon>
        <taxon>Viridiplantae</taxon>
        <taxon>Streptophyta</taxon>
        <taxon>Embryophyta</taxon>
        <taxon>Tracheophyta</taxon>
        <taxon>Spermatophyta</taxon>
        <taxon>Magnoliopsida</taxon>
        <taxon>eudicotyledons</taxon>
        <taxon>Gunneridae</taxon>
        <taxon>Pentapetalae</taxon>
        <taxon>asterids</taxon>
        <taxon>Ericales</taxon>
        <taxon>Actinidiaceae</taxon>
        <taxon>Actinidia</taxon>
    </lineage>
</organism>
<keyword evidence="5 9" id="KW-0378">Hydrolase</keyword>
<keyword evidence="6 9" id="KW-0326">Glycosidase</keyword>
<evidence type="ECO:0000256" key="9">
    <source>
        <dbReference type="RuleBase" id="RU361169"/>
    </source>
</evidence>
<dbReference type="GO" id="GO:0004650">
    <property type="term" value="F:polygalacturonase activity"/>
    <property type="evidence" value="ECO:0007669"/>
    <property type="project" value="InterPro"/>
</dbReference>
<feature type="active site" evidence="8">
    <location>
        <position position="254"/>
    </location>
</feature>
<keyword evidence="11" id="KW-0456">Lyase</keyword>